<keyword evidence="2" id="KW-0479">Metal-binding</keyword>
<evidence type="ECO:0000313" key="11">
    <source>
        <dbReference type="Proteomes" id="UP001224890"/>
    </source>
</evidence>
<dbReference type="InterPro" id="IPR001138">
    <property type="entry name" value="Zn2Cys6_DnaBD"/>
</dbReference>
<organism evidence="10 11">
    <name type="scientific">Colletotrichum godetiae</name>
    <dbReference type="NCBI Taxonomy" id="1209918"/>
    <lineage>
        <taxon>Eukaryota</taxon>
        <taxon>Fungi</taxon>
        <taxon>Dikarya</taxon>
        <taxon>Ascomycota</taxon>
        <taxon>Pezizomycotina</taxon>
        <taxon>Sordariomycetes</taxon>
        <taxon>Hypocreomycetidae</taxon>
        <taxon>Glomerellales</taxon>
        <taxon>Glomerellaceae</taxon>
        <taxon>Colletotrichum</taxon>
        <taxon>Colletotrichum acutatum species complex</taxon>
    </lineage>
</organism>
<dbReference type="SMART" id="SM00906">
    <property type="entry name" value="Fungal_trans"/>
    <property type="match status" value="1"/>
</dbReference>
<sequence length="798" mass="89295">MQHSTPSKAASGESRRRLTGMMDSPKSPTQQAARDSGVNPRASSHTPQDSRSIGPGRKSKACLECKKLKMKCEVFPGDRKCRHCLRRNVSCVVRRAYIAEVAAGNDPPSSAETYEKKIDEMRSEIKHMKESLDAVLAESTRHQIACVNSVRHKHRNQEPTPQAPVPTVPLFFENRSPSYRSFEHSNAPPLSTPGSMTSPAGLSSREDNTQMAMTRESSPLTVPDSELGSEPVTLEDPMGSLYEVTRLRNIRSNRSKMTRPQPASQDELDDFISRGIIAELEAEELYEIFHTSLNHYLWVGLEQTHPSFISVRKSSELLTATILAVTALHIPTSAATFDVCYKEFLSLISSSMFSRYHSIDDVRGLCIAAFWLSEVSWKLSGHAIRIATELNLHQSFARALEGDREHFLRARLWYMLYVCDHHFSIAYGRPPMIAESIQIRQHELFLESPFANALDARLLSQVNLMQILTRVYDQFSERKLPNVRKFRGTKDCNRHVGSSDVEGSNGDITATMLTESDLEGLRRLNLEIDKWRIRWHARQTQNFCIGSFPPLGIILYSYFAKLQVNSLAVRGVSMVASTLSTERKEFANMAVSAAISIITFVLEEDDMRRALVGTPLYVHTMIAFASVFLMKVATRWNSLMGLKLEEAYVSSLLKKMIEALKNAVTSDRHVLKHIAAGLEKMLNKMGEAKRPGQRLDDPGPAQEDANKSTGDVHIPNHEDDPSATAGSWPSCFRASAGDQLLTPATWTEPHVPSMNNQFEDEGCFNDGLTFMNDNLIFEAFGTGSANDVYNLLSSQFSL</sequence>
<evidence type="ECO:0000256" key="3">
    <source>
        <dbReference type="ARBA" id="ARBA00023015"/>
    </source>
</evidence>
<evidence type="ECO:0000313" key="10">
    <source>
        <dbReference type="EMBL" id="KAK1657106.1"/>
    </source>
</evidence>
<feature type="region of interest" description="Disordered" evidence="8">
    <location>
        <begin position="179"/>
        <end position="235"/>
    </location>
</feature>
<dbReference type="InterPro" id="IPR007219">
    <property type="entry name" value="XnlR_reg_dom"/>
</dbReference>
<feature type="compositionally biased region" description="Polar residues" evidence="8">
    <location>
        <begin position="209"/>
        <end position="220"/>
    </location>
</feature>
<feature type="region of interest" description="Disordered" evidence="8">
    <location>
        <begin position="1"/>
        <end position="57"/>
    </location>
</feature>
<evidence type="ECO:0000256" key="2">
    <source>
        <dbReference type="ARBA" id="ARBA00022723"/>
    </source>
</evidence>
<dbReference type="Pfam" id="PF04082">
    <property type="entry name" value="Fungal_trans"/>
    <property type="match status" value="1"/>
</dbReference>
<dbReference type="PROSITE" id="PS00463">
    <property type="entry name" value="ZN2_CY6_FUNGAL_1"/>
    <property type="match status" value="1"/>
</dbReference>
<feature type="compositionally biased region" description="Basic and acidic residues" evidence="8">
    <location>
        <begin position="688"/>
        <end position="697"/>
    </location>
</feature>
<dbReference type="Gene3D" id="4.10.240.10">
    <property type="entry name" value="Zn(2)-C6 fungal-type DNA-binding domain"/>
    <property type="match status" value="1"/>
</dbReference>
<dbReference type="InterPro" id="IPR036864">
    <property type="entry name" value="Zn2-C6_fun-type_DNA-bd_sf"/>
</dbReference>
<dbReference type="GO" id="GO:0006351">
    <property type="term" value="P:DNA-templated transcription"/>
    <property type="evidence" value="ECO:0007669"/>
    <property type="project" value="InterPro"/>
</dbReference>
<evidence type="ECO:0000259" key="9">
    <source>
        <dbReference type="PROSITE" id="PS50048"/>
    </source>
</evidence>
<keyword evidence="5" id="KW-0804">Transcription</keyword>
<dbReference type="PANTHER" id="PTHR31845">
    <property type="entry name" value="FINGER DOMAIN PROTEIN, PUTATIVE-RELATED"/>
    <property type="match status" value="1"/>
</dbReference>
<dbReference type="CDD" id="cd00067">
    <property type="entry name" value="GAL4"/>
    <property type="match status" value="1"/>
</dbReference>
<feature type="compositionally biased region" description="Polar residues" evidence="8">
    <location>
        <begin position="41"/>
        <end position="51"/>
    </location>
</feature>
<dbReference type="PANTHER" id="PTHR31845:SF17">
    <property type="entry name" value="ZN(II)2CYS6 TRANSCRIPTION FACTOR (EUROFUNG)"/>
    <property type="match status" value="1"/>
</dbReference>
<protein>
    <recommendedName>
        <fullName evidence="9">Zn(2)-C6 fungal-type domain-containing protein</fullName>
    </recommendedName>
</protein>
<gene>
    <name evidence="10" type="ORF">BDP55DRAFT_624213</name>
</gene>
<reference evidence="10" key="1">
    <citation type="submission" date="2021-06" db="EMBL/GenBank/DDBJ databases">
        <title>Comparative genomics, transcriptomics and evolutionary studies reveal genomic signatures of adaptation to plant cell wall in hemibiotrophic fungi.</title>
        <authorList>
            <consortium name="DOE Joint Genome Institute"/>
            <person name="Baroncelli R."/>
            <person name="Diaz J.F."/>
            <person name="Benocci T."/>
            <person name="Peng M."/>
            <person name="Battaglia E."/>
            <person name="Haridas S."/>
            <person name="Andreopoulos W."/>
            <person name="Labutti K."/>
            <person name="Pangilinan J."/>
            <person name="Floch G.L."/>
            <person name="Makela M.R."/>
            <person name="Henrissat B."/>
            <person name="Grigoriev I.V."/>
            <person name="Crouch J.A."/>
            <person name="De Vries R.P."/>
            <person name="Sukno S.A."/>
            <person name="Thon M.R."/>
        </authorList>
    </citation>
    <scope>NUCLEOTIDE SEQUENCE</scope>
    <source>
        <strain evidence="10">CBS 193.32</strain>
    </source>
</reference>
<name>A0AAJ0EM64_9PEZI</name>
<keyword evidence="7" id="KW-0175">Coiled coil</keyword>
<proteinExistence type="predicted"/>
<evidence type="ECO:0000256" key="8">
    <source>
        <dbReference type="SAM" id="MobiDB-lite"/>
    </source>
</evidence>
<evidence type="ECO:0000256" key="4">
    <source>
        <dbReference type="ARBA" id="ARBA00023125"/>
    </source>
</evidence>
<accession>A0AAJ0EM64</accession>
<feature type="compositionally biased region" description="Polar residues" evidence="8">
    <location>
        <begin position="188"/>
        <end position="201"/>
    </location>
</feature>
<dbReference type="EMBL" id="JAHMHR010000104">
    <property type="protein sequence ID" value="KAK1657106.1"/>
    <property type="molecule type" value="Genomic_DNA"/>
</dbReference>
<dbReference type="RefSeq" id="XP_060421870.1">
    <property type="nucleotide sequence ID" value="XM_060571403.1"/>
</dbReference>
<evidence type="ECO:0000256" key="5">
    <source>
        <dbReference type="ARBA" id="ARBA00023163"/>
    </source>
</evidence>
<dbReference type="GO" id="GO:0000981">
    <property type="term" value="F:DNA-binding transcription factor activity, RNA polymerase II-specific"/>
    <property type="evidence" value="ECO:0007669"/>
    <property type="project" value="InterPro"/>
</dbReference>
<dbReference type="GO" id="GO:0008270">
    <property type="term" value="F:zinc ion binding"/>
    <property type="evidence" value="ECO:0007669"/>
    <property type="project" value="InterPro"/>
</dbReference>
<keyword evidence="3" id="KW-0805">Transcription regulation</keyword>
<feature type="coiled-coil region" evidence="7">
    <location>
        <begin position="111"/>
        <end position="138"/>
    </location>
</feature>
<dbReference type="GO" id="GO:0005634">
    <property type="term" value="C:nucleus"/>
    <property type="evidence" value="ECO:0007669"/>
    <property type="project" value="UniProtKB-SubCell"/>
</dbReference>
<evidence type="ECO:0000256" key="7">
    <source>
        <dbReference type="SAM" id="Coils"/>
    </source>
</evidence>
<feature type="region of interest" description="Disordered" evidence="8">
    <location>
        <begin position="688"/>
        <end position="728"/>
    </location>
</feature>
<comment type="caution">
    <text evidence="10">The sequence shown here is derived from an EMBL/GenBank/DDBJ whole genome shotgun (WGS) entry which is preliminary data.</text>
</comment>
<dbReference type="InterPro" id="IPR051089">
    <property type="entry name" value="prtT"/>
</dbReference>
<keyword evidence="4" id="KW-0238">DNA-binding</keyword>
<dbReference type="AlphaFoldDB" id="A0AAJ0EM64"/>
<keyword evidence="11" id="KW-1185">Reference proteome</keyword>
<dbReference type="CDD" id="cd12148">
    <property type="entry name" value="fungal_TF_MHR"/>
    <property type="match status" value="1"/>
</dbReference>
<evidence type="ECO:0000256" key="6">
    <source>
        <dbReference type="ARBA" id="ARBA00023242"/>
    </source>
</evidence>
<dbReference type="GeneID" id="85455929"/>
<dbReference type="GO" id="GO:0000976">
    <property type="term" value="F:transcription cis-regulatory region binding"/>
    <property type="evidence" value="ECO:0007669"/>
    <property type="project" value="TreeGrafter"/>
</dbReference>
<keyword evidence="6" id="KW-0539">Nucleus</keyword>
<dbReference type="SUPFAM" id="SSF57701">
    <property type="entry name" value="Zn2/Cys6 DNA-binding domain"/>
    <property type="match status" value="1"/>
</dbReference>
<feature type="domain" description="Zn(2)-C6 fungal-type" evidence="9">
    <location>
        <begin position="61"/>
        <end position="93"/>
    </location>
</feature>
<comment type="subcellular location">
    <subcellularLocation>
        <location evidence="1">Nucleus</location>
    </subcellularLocation>
</comment>
<dbReference type="PROSITE" id="PS50048">
    <property type="entry name" value="ZN2_CY6_FUNGAL_2"/>
    <property type="match status" value="1"/>
</dbReference>
<evidence type="ECO:0000256" key="1">
    <source>
        <dbReference type="ARBA" id="ARBA00004123"/>
    </source>
</evidence>
<dbReference type="Proteomes" id="UP001224890">
    <property type="component" value="Unassembled WGS sequence"/>
</dbReference>
<dbReference type="SMART" id="SM00066">
    <property type="entry name" value="GAL4"/>
    <property type="match status" value="1"/>
</dbReference>